<protein>
    <submittedName>
        <fullName evidence="6">LysR family transcriptional regulator</fullName>
    </submittedName>
</protein>
<evidence type="ECO:0000259" key="5">
    <source>
        <dbReference type="PROSITE" id="PS50931"/>
    </source>
</evidence>
<evidence type="ECO:0000313" key="7">
    <source>
        <dbReference type="Proteomes" id="UP000249524"/>
    </source>
</evidence>
<dbReference type="InterPro" id="IPR036388">
    <property type="entry name" value="WH-like_DNA-bd_sf"/>
</dbReference>
<gene>
    <name evidence="6" type="ORF">DJ019_19890</name>
</gene>
<dbReference type="PRINTS" id="PR00039">
    <property type="entry name" value="HTHLYSR"/>
</dbReference>
<keyword evidence="4" id="KW-0804">Transcription</keyword>
<keyword evidence="3" id="KW-0238">DNA-binding</keyword>
<dbReference type="Proteomes" id="UP000249524">
    <property type="component" value="Unassembled WGS sequence"/>
</dbReference>
<sequence>MARLPPFFALRALEAAARHQSYSRAAEELSVTHGAVSQQIRRLEAELGARLFERRGNAMIPTPDAHRLAGEVGRSLDVLRNAVAEFHAAAERDPLVVSIDPQFASRWLTPRLQRLLVDPAGANLELKVEDRRANFVTDGVDVGIRYGAGVWDDVETARLFRETLFPVCSPALAGLPELCCPQDLLKAPLLHHGHRPWRLWFNAFDLEPPPQKGLVFEDSVMLLEAAAQGIGVALGRSGLVEQDLRSGRLVRPFEGGVASELGYWVVWRADSRKARRIAELRDWLVAEAALYSAEQATP</sequence>
<dbReference type="AlphaFoldDB" id="A0A328B6W3"/>
<dbReference type="InterPro" id="IPR005119">
    <property type="entry name" value="LysR_subst-bd"/>
</dbReference>
<dbReference type="Pfam" id="PF03466">
    <property type="entry name" value="LysR_substrate"/>
    <property type="match status" value="1"/>
</dbReference>
<dbReference type="GO" id="GO:0043565">
    <property type="term" value="F:sequence-specific DNA binding"/>
    <property type="evidence" value="ECO:0007669"/>
    <property type="project" value="TreeGrafter"/>
</dbReference>
<dbReference type="NCBIfam" id="NF008352">
    <property type="entry name" value="PRK11139.1"/>
    <property type="match status" value="1"/>
</dbReference>
<dbReference type="GO" id="GO:0006351">
    <property type="term" value="P:DNA-templated transcription"/>
    <property type="evidence" value="ECO:0007669"/>
    <property type="project" value="TreeGrafter"/>
</dbReference>
<keyword evidence="7" id="KW-1185">Reference proteome</keyword>
<dbReference type="InterPro" id="IPR058163">
    <property type="entry name" value="LysR-type_TF_proteobact-type"/>
</dbReference>
<accession>A0A328B6W3</accession>
<dbReference type="PANTHER" id="PTHR30537:SF79">
    <property type="entry name" value="TRANSCRIPTIONAL REGULATOR-RELATED"/>
    <property type="match status" value="1"/>
</dbReference>
<proteinExistence type="inferred from homology"/>
<dbReference type="InterPro" id="IPR000847">
    <property type="entry name" value="LysR_HTH_N"/>
</dbReference>
<dbReference type="EMBL" id="QFYS01000013">
    <property type="protein sequence ID" value="RAK62141.1"/>
    <property type="molecule type" value="Genomic_DNA"/>
</dbReference>
<dbReference type="InterPro" id="IPR036390">
    <property type="entry name" value="WH_DNA-bd_sf"/>
</dbReference>
<feature type="domain" description="HTH lysR-type" evidence="5">
    <location>
        <begin position="5"/>
        <end position="62"/>
    </location>
</feature>
<dbReference type="GO" id="GO:0003700">
    <property type="term" value="F:DNA-binding transcription factor activity"/>
    <property type="evidence" value="ECO:0007669"/>
    <property type="project" value="InterPro"/>
</dbReference>
<dbReference type="SUPFAM" id="SSF46785">
    <property type="entry name" value="Winged helix' DNA-binding domain"/>
    <property type="match status" value="1"/>
</dbReference>
<comment type="caution">
    <text evidence="6">The sequence shown here is derived from an EMBL/GenBank/DDBJ whole genome shotgun (WGS) entry which is preliminary data.</text>
</comment>
<evidence type="ECO:0000256" key="4">
    <source>
        <dbReference type="ARBA" id="ARBA00023163"/>
    </source>
</evidence>
<dbReference type="CDD" id="cd08432">
    <property type="entry name" value="PBP2_GcdR_TrpI_HvrB_AmpR_like"/>
    <property type="match status" value="1"/>
</dbReference>
<name>A0A328B6W3_9CAUL</name>
<organism evidence="6 7">
    <name type="scientific">Phenylobacterium kunshanense</name>
    <dbReference type="NCBI Taxonomy" id="1445034"/>
    <lineage>
        <taxon>Bacteria</taxon>
        <taxon>Pseudomonadati</taxon>
        <taxon>Pseudomonadota</taxon>
        <taxon>Alphaproteobacteria</taxon>
        <taxon>Caulobacterales</taxon>
        <taxon>Caulobacteraceae</taxon>
        <taxon>Phenylobacterium</taxon>
    </lineage>
</organism>
<dbReference type="RefSeq" id="WP_111278488.1">
    <property type="nucleotide sequence ID" value="NZ_QFYS01000013.1"/>
</dbReference>
<evidence type="ECO:0000313" key="6">
    <source>
        <dbReference type="EMBL" id="RAK62141.1"/>
    </source>
</evidence>
<comment type="similarity">
    <text evidence="1">Belongs to the LysR transcriptional regulatory family.</text>
</comment>
<dbReference type="Gene3D" id="3.40.190.10">
    <property type="entry name" value="Periplasmic binding protein-like II"/>
    <property type="match status" value="2"/>
</dbReference>
<evidence type="ECO:0000256" key="1">
    <source>
        <dbReference type="ARBA" id="ARBA00009437"/>
    </source>
</evidence>
<evidence type="ECO:0000256" key="3">
    <source>
        <dbReference type="ARBA" id="ARBA00023125"/>
    </source>
</evidence>
<dbReference type="Gene3D" id="1.10.10.10">
    <property type="entry name" value="Winged helix-like DNA-binding domain superfamily/Winged helix DNA-binding domain"/>
    <property type="match status" value="1"/>
</dbReference>
<evidence type="ECO:0000256" key="2">
    <source>
        <dbReference type="ARBA" id="ARBA00023015"/>
    </source>
</evidence>
<dbReference type="OrthoDB" id="9793571at2"/>
<dbReference type="PANTHER" id="PTHR30537">
    <property type="entry name" value="HTH-TYPE TRANSCRIPTIONAL REGULATOR"/>
    <property type="match status" value="1"/>
</dbReference>
<dbReference type="PROSITE" id="PS50931">
    <property type="entry name" value="HTH_LYSR"/>
    <property type="match status" value="1"/>
</dbReference>
<dbReference type="SUPFAM" id="SSF53850">
    <property type="entry name" value="Periplasmic binding protein-like II"/>
    <property type="match status" value="1"/>
</dbReference>
<keyword evidence="2" id="KW-0805">Transcription regulation</keyword>
<reference evidence="6 7" key="1">
    <citation type="submission" date="2018-05" db="EMBL/GenBank/DDBJ databases">
        <authorList>
            <person name="Lanie J.A."/>
            <person name="Ng W.-L."/>
            <person name="Kazmierczak K.M."/>
            <person name="Andrzejewski T.M."/>
            <person name="Davidsen T.M."/>
            <person name="Wayne K.J."/>
            <person name="Tettelin H."/>
            <person name="Glass J.I."/>
            <person name="Rusch D."/>
            <person name="Podicherti R."/>
            <person name="Tsui H.-C.T."/>
            <person name="Winkler M.E."/>
        </authorList>
    </citation>
    <scope>NUCLEOTIDE SEQUENCE [LARGE SCALE GENOMIC DNA]</scope>
    <source>
        <strain evidence="6 7">BUT-10</strain>
    </source>
</reference>
<dbReference type="Pfam" id="PF00126">
    <property type="entry name" value="HTH_1"/>
    <property type="match status" value="1"/>
</dbReference>